<evidence type="ECO:0000256" key="3">
    <source>
        <dbReference type="ARBA" id="ARBA00022737"/>
    </source>
</evidence>
<dbReference type="PANTHER" id="PTHR46730">
    <property type="entry name" value="POLYCYSTIN-1"/>
    <property type="match status" value="1"/>
</dbReference>
<keyword evidence="4 6" id="KW-1133">Transmembrane helix</keyword>
<dbReference type="PANTHER" id="PTHR46730:SF1">
    <property type="entry name" value="PLAT DOMAIN-CONTAINING PROTEIN"/>
    <property type="match status" value="1"/>
</dbReference>
<organism evidence="8 9">
    <name type="scientific">[Myrmecia] bisecta</name>
    <dbReference type="NCBI Taxonomy" id="41462"/>
    <lineage>
        <taxon>Eukaryota</taxon>
        <taxon>Viridiplantae</taxon>
        <taxon>Chlorophyta</taxon>
        <taxon>core chlorophytes</taxon>
        <taxon>Trebouxiophyceae</taxon>
        <taxon>Trebouxiales</taxon>
        <taxon>Trebouxiaceae</taxon>
        <taxon>Myrmecia</taxon>
    </lineage>
</organism>
<dbReference type="GO" id="GO:0006816">
    <property type="term" value="P:calcium ion transport"/>
    <property type="evidence" value="ECO:0007669"/>
    <property type="project" value="TreeGrafter"/>
</dbReference>
<dbReference type="EMBL" id="JALJOR010000001">
    <property type="protein sequence ID" value="KAK9829829.1"/>
    <property type="molecule type" value="Genomic_DNA"/>
</dbReference>
<accession>A0AAW1R7U2</accession>
<dbReference type="Gene3D" id="2.60.40.10">
    <property type="entry name" value="Immunoglobulins"/>
    <property type="match status" value="1"/>
</dbReference>
<feature type="domain" description="PKD/REJ-like" evidence="7">
    <location>
        <begin position="459"/>
        <end position="846"/>
    </location>
</feature>
<reference evidence="8 9" key="1">
    <citation type="journal article" date="2024" name="Nat. Commun.">
        <title>Phylogenomics reveals the evolutionary origins of lichenization in chlorophyte algae.</title>
        <authorList>
            <person name="Puginier C."/>
            <person name="Libourel C."/>
            <person name="Otte J."/>
            <person name="Skaloud P."/>
            <person name="Haon M."/>
            <person name="Grisel S."/>
            <person name="Petersen M."/>
            <person name="Berrin J.G."/>
            <person name="Delaux P.M."/>
            <person name="Dal Grande F."/>
            <person name="Keller J."/>
        </authorList>
    </citation>
    <scope>NUCLEOTIDE SEQUENCE [LARGE SCALE GENOMIC DNA]</scope>
    <source>
        <strain evidence="8 9">SAG 2043</strain>
    </source>
</reference>
<gene>
    <name evidence="8" type="ORF">WJX72_008087</name>
</gene>
<comment type="subcellular location">
    <subcellularLocation>
        <location evidence="1">Membrane</location>
    </subcellularLocation>
</comment>
<name>A0AAW1R7U2_9CHLO</name>
<evidence type="ECO:0000259" key="7">
    <source>
        <dbReference type="Pfam" id="PF02010"/>
    </source>
</evidence>
<dbReference type="AlphaFoldDB" id="A0AAW1R7U2"/>
<keyword evidence="2 6" id="KW-0812">Transmembrane</keyword>
<comment type="caution">
    <text evidence="8">The sequence shown here is derived from an EMBL/GenBank/DDBJ whole genome shotgun (WGS) entry which is preliminary data.</text>
</comment>
<feature type="transmembrane region" description="Helical" evidence="6">
    <location>
        <begin position="930"/>
        <end position="953"/>
    </location>
</feature>
<dbReference type="InterPro" id="IPR002859">
    <property type="entry name" value="PKD/REJ-like"/>
</dbReference>
<keyword evidence="5 6" id="KW-0472">Membrane</keyword>
<evidence type="ECO:0000313" key="9">
    <source>
        <dbReference type="Proteomes" id="UP001489004"/>
    </source>
</evidence>
<evidence type="ECO:0000256" key="5">
    <source>
        <dbReference type="ARBA" id="ARBA00023136"/>
    </source>
</evidence>
<protein>
    <recommendedName>
        <fullName evidence="7">PKD/REJ-like domain-containing protein</fullName>
    </recommendedName>
</protein>
<evidence type="ECO:0000256" key="1">
    <source>
        <dbReference type="ARBA" id="ARBA00004370"/>
    </source>
</evidence>
<proteinExistence type="predicted"/>
<dbReference type="Pfam" id="PF02010">
    <property type="entry name" value="REJ"/>
    <property type="match status" value="1"/>
</dbReference>
<dbReference type="GO" id="GO:0005261">
    <property type="term" value="F:monoatomic cation channel activity"/>
    <property type="evidence" value="ECO:0007669"/>
    <property type="project" value="TreeGrafter"/>
</dbReference>
<keyword evidence="9" id="KW-1185">Reference proteome</keyword>
<dbReference type="InterPro" id="IPR013783">
    <property type="entry name" value="Ig-like_fold"/>
</dbReference>
<evidence type="ECO:0000313" key="8">
    <source>
        <dbReference type="EMBL" id="KAK9829829.1"/>
    </source>
</evidence>
<sequence>MCPAVDLTVKQPVLGTSPRCTFCTGVIGVQFNSWEAYRTPTGGPDCTLCIMSSALYGDLSAAGYYSGQGDDFADACFTFLGMGVPSNSHACCMPLAATSYLKTKLNLAGLQPARDVCLATPTCTFPVSCEANSGSPADPCSSLTGAGESGCKQLAGCACVNQQCVDQCQGCADCVKTLQADFVSAIYNAKFGTNKQSELAKDCKGFCLPAQIKATKAQMTDDGTRIVVSFNGKVSLAIPTGAAAATSNPRDVFDKATSDLFGPTATLSMQDPTSLLVSLDPTFTAQAGSKLTIKAGSLLVDALTGSRPVTAGDVAGNLQAAANPVPPKAVVGGPTQIGGSCPGKASTFMVTFDGSASPPNSGRPLAKYKWSTNDANPPTALTDAISATNASRLSLSPTQVATLPAGAHSVTLTVTDWLGNTGSASWSFTKATMPLPNIAIAGGNSQSFPIGAGINVAANIDLATVCSGTKVTYTWAATGSNTFTSTIADPSNKNLVIPRPVVGATAGTVYQFSLTASLDIPGGASGTAVSTTVSLTAAASPVVAVLQGPQGDVLGNGDVTFFSASVDPDADPSTAFQYVFTCNRYNAARTVKLPCYPAGVTPVTLTNGTYTFPAGSVTADKDYVFEITMTASKGSRSDTDKAVIRVLPTKDASGNVIPVPPTGSTARVCLSTCPKKHSPTDTLRLQFTANGASAGYTYAWTCGGLELTAAGVAHGADSANLVVYSLDSAGNAVLPDGQTITCQAKAALRAVDATFEAALALGAAPLNVDEPPYMYGSSTDPTRGLAGFYSAAKLAGSSVYLDSAAPNGPGSSGRHLLETTLTINPGTSFMIDTFTAEPQRRYKAAITDAATAMGLDVTVSITPRAGSVVVDTVVKVVQGKGSIAQQFYNKITNASTQAQVFDTTYFGSVQVSGTSPHTQQKPSSSHTRKAAIAGGTIGGFVGLVMLCSAFYIYRRRQDYNTIERALATTQRAPDAGLQAQGNYQAPAAI</sequence>
<dbReference type="GO" id="GO:0005886">
    <property type="term" value="C:plasma membrane"/>
    <property type="evidence" value="ECO:0007669"/>
    <property type="project" value="TreeGrafter"/>
</dbReference>
<evidence type="ECO:0000256" key="6">
    <source>
        <dbReference type="SAM" id="Phobius"/>
    </source>
</evidence>
<dbReference type="Proteomes" id="UP001489004">
    <property type="component" value="Unassembled WGS sequence"/>
</dbReference>
<evidence type="ECO:0000256" key="4">
    <source>
        <dbReference type="ARBA" id="ARBA00022989"/>
    </source>
</evidence>
<evidence type="ECO:0000256" key="2">
    <source>
        <dbReference type="ARBA" id="ARBA00022692"/>
    </source>
</evidence>
<keyword evidence="3" id="KW-0677">Repeat</keyword>